<sequence length="785" mass="89144">MMTFTSQILMLLLLLLSSIIFNKGVSTCNEKDQRTLLIFKKGIIDHFGRLSTWSSEEDCCAWKGVQCDNNTGRVTKLDLSPPYEEKQYNSLEGEINFVFLELEFLNYVDLRENEFDMIRIQPIHYNVTYASKLRYLDLSWNAYDIHIDNIHRVSELSSLKYLNLNGVDLHKETDWLQVFSMFPSLLELYLKDCNLNYISPSLKYMNITSLETLDLSLNNFNFELPKGLFNLTKDISYLDFSSSKIHGELPLSLSNLVNLTYLDLSYNQLKGSIPSWIGQLGNLQHVDFSYNMFLGSIPSTIGNLSSLVSLYIGSNFFSGVISEKTFSKLLNLKDLDLSNSTFASHFDPKWNPPFQLNRLSLANTKQISNFPSWIYTQKSLQVLDLSNVGISSKDGNKFLSFAGGISNLRLSNNSISGDISNVTLNSSYIAIDRNKFTGELPHISPKAELIDLSYNSFSGSIPRDWDNMKYLIDINLWSNRLAGEALIHLSNLKRLRVINLGKNQFSGMIPINLPQKLQVIILRDNQFEGNIPAQVFNLSSLFHLDLAHNNLSGSIPQSVYNMTPMIIGTINYIAGFRLNLFTKGEEYEFESYILRQTIDLSANNLYGEIPLELFRLIQVQTINLSHNNLSGTIPEMIKGMKNLESLDLSNNKFSGEIPQSMTFLTFLSFLNLSYNDFIGRIPVGTQLQSFDASSYNGNRELCGAPLKKCVIEEDPTRTNPSMENEDDDSLRESLYLGLGVGFAAGFWGICGLLFLVSKWRHMFLDRMTDKLYVTLMAKKNCSHKT</sequence>
<protein>
    <submittedName>
        <fullName evidence="1">Uncharacterized protein</fullName>
    </submittedName>
</protein>
<reference evidence="1" key="1">
    <citation type="submission" date="2023-10" db="EMBL/GenBank/DDBJ databases">
        <authorList>
            <person name="Rodriguez Cubillos JULIANA M."/>
            <person name="De Vega J."/>
        </authorList>
    </citation>
    <scope>NUCLEOTIDE SEQUENCE</scope>
</reference>
<dbReference type="EMBL" id="CASHSV030000024">
    <property type="protein sequence ID" value="CAJ2639627.1"/>
    <property type="molecule type" value="Genomic_DNA"/>
</dbReference>
<comment type="caution">
    <text evidence="1">The sequence shown here is derived from an EMBL/GenBank/DDBJ whole genome shotgun (WGS) entry which is preliminary data.</text>
</comment>
<proteinExistence type="predicted"/>
<evidence type="ECO:0000313" key="2">
    <source>
        <dbReference type="Proteomes" id="UP001177021"/>
    </source>
</evidence>
<keyword evidence="2" id="KW-1185">Reference proteome</keyword>
<evidence type="ECO:0000313" key="1">
    <source>
        <dbReference type="EMBL" id="CAJ2639627.1"/>
    </source>
</evidence>
<dbReference type="Proteomes" id="UP001177021">
    <property type="component" value="Unassembled WGS sequence"/>
</dbReference>
<organism evidence="1 2">
    <name type="scientific">Trifolium pratense</name>
    <name type="common">Red clover</name>
    <dbReference type="NCBI Taxonomy" id="57577"/>
    <lineage>
        <taxon>Eukaryota</taxon>
        <taxon>Viridiplantae</taxon>
        <taxon>Streptophyta</taxon>
        <taxon>Embryophyta</taxon>
        <taxon>Tracheophyta</taxon>
        <taxon>Spermatophyta</taxon>
        <taxon>Magnoliopsida</taxon>
        <taxon>eudicotyledons</taxon>
        <taxon>Gunneridae</taxon>
        <taxon>Pentapetalae</taxon>
        <taxon>rosids</taxon>
        <taxon>fabids</taxon>
        <taxon>Fabales</taxon>
        <taxon>Fabaceae</taxon>
        <taxon>Papilionoideae</taxon>
        <taxon>50 kb inversion clade</taxon>
        <taxon>NPAAA clade</taxon>
        <taxon>Hologalegina</taxon>
        <taxon>IRL clade</taxon>
        <taxon>Trifolieae</taxon>
        <taxon>Trifolium</taxon>
    </lineage>
</organism>
<accession>A0ACB0J7H0</accession>
<name>A0ACB0J7H0_TRIPR</name>
<gene>
    <name evidence="1" type="ORF">MILVUS5_LOCUS9623</name>
</gene>